<sequence>MEMDPPSSASQETNSNPLEPYRIKGLPDSFYYIPDFITVEEEASILSKIPPTAGPPSPTAASNPTPPP</sequence>
<organism evidence="2 3">
    <name type="scientific">Pseudopithomyces chartarum</name>
    <dbReference type="NCBI Taxonomy" id="1892770"/>
    <lineage>
        <taxon>Eukaryota</taxon>
        <taxon>Fungi</taxon>
        <taxon>Dikarya</taxon>
        <taxon>Ascomycota</taxon>
        <taxon>Pezizomycotina</taxon>
        <taxon>Dothideomycetes</taxon>
        <taxon>Pleosporomycetidae</taxon>
        <taxon>Pleosporales</taxon>
        <taxon>Massarineae</taxon>
        <taxon>Didymosphaeriaceae</taxon>
        <taxon>Pseudopithomyces</taxon>
    </lineage>
</organism>
<reference evidence="2 3" key="1">
    <citation type="submission" date="2021-02" db="EMBL/GenBank/DDBJ databases">
        <title>Genome assembly of Pseudopithomyces chartarum.</title>
        <authorList>
            <person name="Jauregui R."/>
            <person name="Singh J."/>
            <person name="Voisey C."/>
        </authorList>
    </citation>
    <scope>NUCLEOTIDE SEQUENCE [LARGE SCALE GENOMIC DNA]</scope>
    <source>
        <strain evidence="2 3">AGR01</strain>
    </source>
</reference>
<dbReference type="EMBL" id="WVTA01000018">
    <property type="protein sequence ID" value="KAK3197444.1"/>
    <property type="molecule type" value="Genomic_DNA"/>
</dbReference>
<feature type="region of interest" description="Disordered" evidence="1">
    <location>
        <begin position="1"/>
        <end position="23"/>
    </location>
</feature>
<feature type="compositionally biased region" description="Pro residues" evidence="1">
    <location>
        <begin position="52"/>
        <end position="68"/>
    </location>
</feature>
<protein>
    <submittedName>
        <fullName evidence="2">Uncharacterized protein</fullName>
    </submittedName>
</protein>
<comment type="caution">
    <text evidence="2">The sequence shown here is derived from an EMBL/GenBank/DDBJ whole genome shotgun (WGS) entry which is preliminary data.</text>
</comment>
<feature type="compositionally biased region" description="Polar residues" evidence="1">
    <location>
        <begin position="7"/>
        <end position="17"/>
    </location>
</feature>
<dbReference type="Proteomes" id="UP001280581">
    <property type="component" value="Unassembled WGS sequence"/>
</dbReference>
<feature type="region of interest" description="Disordered" evidence="1">
    <location>
        <begin position="47"/>
        <end position="68"/>
    </location>
</feature>
<dbReference type="AlphaFoldDB" id="A0AAN6RBL2"/>
<gene>
    <name evidence="2" type="ORF">GRF29_216g188394</name>
</gene>
<keyword evidence="3" id="KW-1185">Reference proteome</keyword>
<proteinExistence type="predicted"/>
<accession>A0AAN6RBL2</accession>
<name>A0AAN6RBL2_9PLEO</name>
<evidence type="ECO:0000256" key="1">
    <source>
        <dbReference type="SAM" id="MobiDB-lite"/>
    </source>
</evidence>
<evidence type="ECO:0000313" key="3">
    <source>
        <dbReference type="Proteomes" id="UP001280581"/>
    </source>
</evidence>
<evidence type="ECO:0000313" key="2">
    <source>
        <dbReference type="EMBL" id="KAK3197444.1"/>
    </source>
</evidence>